<dbReference type="EMBL" id="MCFF01000033">
    <property type="protein sequence ID" value="ORZ09705.1"/>
    <property type="molecule type" value="Genomic_DNA"/>
</dbReference>
<comment type="caution">
    <text evidence="2">The sequence shown here is derived from an EMBL/GenBank/DDBJ whole genome shotgun (WGS) entry which is preliminary data.</text>
</comment>
<dbReference type="Proteomes" id="UP000193648">
    <property type="component" value="Unassembled WGS sequence"/>
</dbReference>
<dbReference type="AlphaFoldDB" id="A0A1Y2GI23"/>
<dbReference type="RefSeq" id="XP_021878975.1">
    <property type="nucleotide sequence ID" value="XM_022029439.1"/>
</dbReference>
<proteinExistence type="predicted"/>
<sequence>MFVPSLSEKYLQDGHKLSQQAIPLAARSFARELRPQTACFLSQSKYIQDIVQCHYRDNGPAEAIGLWQKQMIRPYHRESTARAGVDYALEHIKGEMERASQDKALHFPANSITQERIGGFELEFLLTDTAYTNSSYSKDSSIAVPMIAIVFAFLCNRRCNYLQLMLGLYLFSKGVPWKVITLLACAGLSVSHQSLIRGIRRRPQYNQRLDNQGSFESGTTATLIGTSVATEEERHTESAHCLQLEHLMPTLANEKHLRETMRSHLVSVLRRNYELQRGIDTCSIEVATSGQRNRGFPITFNGKRVLIVSDQLTMNRVRSVKRQRCDDVSTHHRFEWAVPIIQPFQPQIELSSTILCTHYDDIGISGSLAHYAAKLRRKRVTPGRFDFHAVNELLHMFDAMVIRVWEFVQECKYLDEGSMLFPADVLQELSEQGVDKIVDRILDMTSRPRLNGTVSDNAALFIRDMLIYIEFSSAIKTGDVGHIREVLVWITAICHAGGAKNCAYELLHPHCGLKYSWAE</sequence>
<feature type="domain" description="DUF6589" evidence="1">
    <location>
        <begin position="300"/>
        <end position="518"/>
    </location>
</feature>
<protein>
    <recommendedName>
        <fullName evidence="1">DUF6589 domain-containing protein</fullName>
    </recommendedName>
</protein>
<reference evidence="2 3" key="1">
    <citation type="submission" date="2016-07" db="EMBL/GenBank/DDBJ databases">
        <title>Pervasive Adenine N6-methylation of Active Genes in Fungi.</title>
        <authorList>
            <consortium name="DOE Joint Genome Institute"/>
            <person name="Mondo S.J."/>
            <person name="Dannebaum R.O."/>
            <person name="Kuo R.C."/>
            <person name="Labutti K."/>
            <person name="Haridas S."/>
            <person name="Kuo A."/>
            <person name="Salamov A."/>
            <person name="Ahrendt S.R."/>
            <person name="Lipzen A."/>
            <person name="Sullivan W."/>
            <person name="Andreopoulos W.B."/>
            <person name="Clum A."/>
            <person name="Lindquist E."/>
            <person name="Daum C."/>
            <person name="Ramamoorthy G.K."/>
            <person name="Gryganskyi A."/>
            <person name="Culley D."/>
            <person name="Magnuson J.K."/>
            <person name="James T.Y."/>
            <person name="O'Malley M.A."/>
            <person name="Stajich J.E."/>
            <person name="Spatafora J.W."/>
            <person name="Visel A."/>
            <person name="Grigoriev I.V."/>
        </authorList>
    </citation>
    <scope>NUCLEOTIDE SEQUENCE [LARGE SCALE GENOMIC DNA]</scope>
    <source>
        <strain evidence="2 3">NRRL 3116</strain>
    </source>
</reference>
<name>A0A1Y2GI23_9FUNG</name>
<evidence type="ECO:0000313" key="2">
    <source>
        <dbReference type="EMBL" id="ORZ09705.1"/>
    </source>
</evidence>
<keyword evidence="3" id="KW-1185">Reference proteome</keyword>
<dbReference type="OrthoDB" id="3251235at2759"/>
<accession>A0A1Y2GI23</accession>
<dbReference type="GeneID" id="33571282"/>
<dbReference type="Pfam" id="PF20231">
    <property type="entry name" value="DUF6589"/>
    <property type="match status" value="1"/>
</dbReference>
<gene>
    <name evidence="2" type="ORF">BCR41DRAFT_410503</name>
</gene>
<evidence type="ECO:0000259" key="1">
    <source>
        <dbReference type="Pfam" id="PF20231"/>
    </source>
</evidence>
<dbReference type="InParanoid" id="A0A1Y2GI23"/>
<evidence type="ECO:0000313" key="3">
    <source>
        <dbReference type="Proteomes" id="UP000193648"/>
    </source>
</evidence>
<dbReference type="InterPro" id="IPR046496">
    <property type="entry name" value="DUF6589"/>
</dbReference>
<organism evidence="2 3">
    <name type="scientific">Lobosporangium transversale</name>
    <dbReference type="NCBI Taxonomy" id="64571"/>
    <lineage>
        <taxon>Eukaryota</taxon>
        <taxon>Fungi</taxon>
        <taxon>Fungi incertae sedis</taxon>
        <taxon>Mucoromycota</taxon>
        <taxon>Mortierellomycotina</taxon>
        <taxon>Mortierellomycetes</taxon>
        <taxon>Mortierellales</taxon>
        <taxon>Mortierellaceae</taxon>
        <taxon>Lobosporangium</taxon>
    </lineage>
</organism>